<dbReference type="AlphaFoldDB" id="A0A1H8JV59"/>
<dbReference type="EMBL" id="FOCT01000007">
    <property type="protein sequence ID" value="SEN84395.1"/>
    <property type="molecule type" value="Genomic_DNA"/>
</dbReference>
<accession>A0A1H8JV59</accession>
<evidence type="ECO:0000313" key="2">
    <source>
        <dbReference type="Proteomes" id="UP000183898"/>
    </source>
</evidence>
<dbReference type="Proteomes" id="UP000183898">
    <property type="component" value="Unassembled WGS sequence"/>
</dbReference>
<name>A0A1H8JV59_9PROT</name>
<sequence length="162" mass="18432">MEPRNQHLPFRVAGDHREADLEQGENRKVFASLCQFLWMQGHLIPLIYDLNHEVYSGQGITLPALKALEAIGLISVSPAGYVKKGFGQHTRLFYFGRPTKIRFPEEAGNQLDLGYVLLTDKGKAWAQAVVNCDVQSNQLFYEYVVERWLQQGLVVSSILRKQ</sequence>
<evidence type="ECO:0000313" key="1">
    <source>
        <dbReference type="EMBL" id="SEN84395.1"/>
    </source>
</evidence>
<gene>
    <name evidence="1" type="ORF">SAMN05216404_107184</name>
</gene>
<protein>
    <submittedName>
        <fullName evidence="1">Uncharacterized protein</fullName>
    </submittedName>
</protein>
<proteinExistence type="predicted"/>
<organism evidence="1 2">
    <name type="scientific">Nitrosospira multiformis</name>
    <dbReference type="NCBI Taxonomy" id="1231"/>
    <lineage>
        <taxon>Bacteria</taxon>
        <taxon>Pseudomonadati</taxon>
        <taxon>Pseudomonadota</taxon>
        <taxon>Betaproteobacteria</taxon>
        <taxon>Nitrosomonadales</taxon>
        <taxon>Nitrosomonadaceae</taxon>
        <taxon>Nitrosospira</taxon>
    </lineage>
</organism>
<reference evidence="1 2" key="1">
    <citation type="submission" date="2016-10" db="EMBL/GenBank/DDBJ databases">
        <authorList>
            <person name="de Groot N.N."/>
        </authorList>
    </citation>
    <scope>NUCLEOTIDE SEQUENCE [LARGE SCALE GENOMIC DNA]</scope>
    <source>
        <strain evidence="1 2">Nl18</strain>
    </source>
</reference>